<dbReference type="Pfam" id="PF07724">
    <property type="entry name" value="AAA_2"/>
    <property type="match status" value="1"/>
</dbReference>
<dbReference type="PANTHER" id="PTHR11638">
    <property type="entry name" value="ATP-DEPENDENT CLP PROTEASE"/>
    <property type="match status" value="1"/>
</dbReference>
<dbReference type="EMBL" id="JBBNAG010000007">
    <property type="protein sequence ID" value="KAK9120211.1"/>
    <property type="molecule type" value="Genomic_DNA"/>
</dbReference>
<gene>
    <name evidence="6" type="ORF">Scep_018304</name>
</gene>
<keyword evidence="3" id="KW-0067">ATP-binding</keyword>
<evidence type="ECO:0000313" key="7">
    <source>
        <dbReference type="Proteomes" id="UP001419268"/>
    </source>
</evidence>
<evidence type="ECO:0000256" key="3">
    <source>
        <dbReference type="ARBA" id="ARBA00022840"/>
    </source>
</evidence>
<evidence type="ECO:0000256" key="2">
    <source>
        <dbReference type="ARBA" id="ARBA00022741"/>
    </source>
</evidence>
<dbReference type="PANTHER" id="PTHR11638:SF155">
    <property type="entry name" value="CHAPERONE PROTEIN CLPC1, CHLOROPLASTIC-LIKE"/>
    <property type="match status" value="1"/>
</dbReference>
<proteinExistence type="predicted"/>
<dbReference type="GO" id="GO:0005737">
    <property type="term" value="C:cytoplasm"/>
    <property type="evidence" value="ECO:0007669"/>
    <property type="project" value="TreeGrafter"/>
</dbReference>
<organism evidence="6 7">
    <name type="scientific">Stephania cephalantha</name>
    <dbReference type="NCBI Taxonomy" id="152367"/>
    <lineage>
        <taxon>Eukaryota</taxon>
        <taxon>Viridiplantae</taxon>
        <taxon>Streptophyta</taxon>
        <taxon>Embryophyta</taxon>
        <taxon>Tracheophyta</taxon>
        <taxon>Spermatophyta</taxon>
        <taxon>Magnoliopsida</taxon>
        <taxon>Ranunculales</taxon>
        <taxon>Menispermaceae</taxon>
        <taxon>Menispermoideae</taxon>
        <taxon>Cissampelideae</taxon>
        <taxon>Stephania</taxon>
    </lineage>
</organism>
<dbReference type="InterPro" id="IPR027417">
    <property type="entry name" value="P-loop_NTPase"/>
</dbReference>
<dbReference type="GO" id="GO:0016887">
    <property type="term" value="F:ATP hydrolysis activity"/>
    <property type="evidence" value="ECO:0007669"/>
    <property type="project" value="InterPro"/>
</dbReference>
<evidence type="ECO:0000313" key="6">
    <source>
        <dbReference type="EMBL" id="KAK9120211.1"/>
    </source>
</evidence>
<reference evidence="6 7" key="1">
    <citation type="submission" date="2024-01" db="EMBL/GenBank/DDBJ databases">
        <title>Genome assemblies of Stephania.</title>
        <authorList>
            <person name="Yang L."/>
        </authorList>
    </citation>
    <scope>NUCLEOTIDE SEQUENCE [LARGE SCALE GENOMIC DNA]</scope>
    <source>
        <strain evidence="6">JXDWG</strain>
        <tissue evidence="6">Leaf</tissue>
    </source>
</reference>
<protein>
    <submittedName>
        <fullName evidence="6">Uncharacterized protein</fullName>
    </submittedName>
</protein>
<keyword evidence="7" id="KW-1185">Reference proteome</keyword>
<evidence type="ECO:0000259" key="5">
    <source>
        <dbReference type="Pfam" id="PF10431"/>
    </source>
</evidence>
<sequence length="169" mass="19369">MEESLAEHIIGQEAAVSAISCAIRRSRTGVKDPRRPIASLLFVGPTGVGKTEVANVLAAEYFGSKEAMVRLDMSEFYGRHSLKAGWRAASRDGSISQQQKNKLVVEELRKHFRVEFLNRIDEVIIFNQLKKEQLRRIVDIMVKEVFERMKEKMIQLKVTPTIHEQSCRR</sequence>
<feature type="domain" description="ATPase AAA-type core" evidence="4">
    <location>
        <begin position="35"/>
        <end position="84"/>
    </location>
</feature>
<dbReference type="InterPro" id="IPR050130">
    <property type="entry name" value="ClpA_ClpB"/>
</dbReference>
<dbReference type="Proteomes" id="UP001419268">
    <property type="component" value="Unassembled WGS sequence"/>
</dbReference>
<dbReference type="Gene3D" id="3.40.50.300">
    <property type="entry name" value="P-loop containing nucleotide triphosphate hydrolases"/>
    <property type="match status" value="2"/>
</dbReference>
<dbReference type="GO" id="GO:0034605">
    <property type="term" value="P:cellular response to heat"/>
    <property type="evidence" value="ECO:0007669"/>
    <property type="project" value="TreeGrafter"/>
</dbReference>
<feature type="domain" description="Clp ATPase C-terminal" evidence="5">
    <location>
        <begin position="129"/>
        <end position="163"/>
    </location>
</feature>
<keyword evidence="1" id="KW-0677">Repeat</keyword>
<dbReference type="SUPFAM" id="SSF52540">
    <property type="entry name" value="P-loop containing nucleoside triphosphate hydrolases"/>
    <property type="match status" value="1"/>
</dbReference>
<dbReference type="AlphaFoldDB" id="A0AAP0ITE0"/>
<dbReference type="Pfam" id="PF10431">
    <property type="entry name" value="ClpB_D2-small"/>
    <property type="match status" value="1"/>
</dbReference>
<evidence type="ECO:0000259" key="4">
    <source>
        <dbReference type="Pfam" id="PF07724"/>
    </source>
</evidence>
<accession>A0AAP0ITE0</accession>
<evidence type="ECO:0000256" key="1">
    <source>
        <dbReference type="ARBA" id="ARBA00022737"/>
    </source>
</evidence>
<name>A0AAP0ITE0_9MAGN</name>
<dbReference type="InterPro" id="IPR019489">
    <property type="entry name" value="Clp_ATPase_C"/>
</dbReference>
<comment type="caution">
    <text evidence="6">The sequence shown here is derived from an EMBL/GenBank/DDBJ whole genome shotgun (WGS) entry which is preliminary data.</text>
</comment>
<dbReference type="GO" id="GO:0005524">
    <property type="term" value="F:ATP binding"/>
    <property type="evidence" value="ECO:0007669"/>
    <property type="project" value="UniProtKB-KW"/>
</dbReference>
<keyword evidence="2" id="KW-0547">Nucleotide-binding</keyword>
<dbReference type="InterPro" id="IPR003959">
    <property type="entry name" value="ATPase_AAA_core"/>
</dbReference>